<dbReference type="STRING" id="913774.A0A0C3CXN5"/>
<dbReference type="Proteomes" id="UP000054321">
    <property type="component" value="Unassembled WGS sequence"/>
</dbReference>
<dbReference type="InParanoid" id="A0A0C3CXN5"/>
<evidence type="ECO:0000313" key="2">
    <source>
        <dbReference type="EMBL" id="KIN03779.1"/>
    </source>
</evidence>
<dbReference type="InterPro" id="IPR000182">
    <property type="entry name" value="GNAT_dom"/>
</dbReference>
<dbReference type="PROSITE" id="PS51186">
    <property type="entry name" value="GNAT"/>
    <property type="match status" value="1"/>
</dbReference>
<protein>
    <recommendedName>
        <fullName evidence="1">N-acetyltransferase domain-containing protein</fullName>
    </recommendedName>
</protein>
<dbReference type="GO" id="GO:0016747">
    <property type="term" value="F:acyltransferase activity, transferring groups other than amino-acyl groups"/>
    <property type="evidence" value="ECO:0007669"/>
    <property type="project" value="InterPro"/>
</dbReference>
<dbReference type="OrthoDB" id="4738875at2759"/>
<name>A0A0C3CXN5_OIDMZ</name>
<organism evidence="2 3">
    <name type="scientific">Oidiodendron maius (strain Zn)</name>
    <dbReference type="NCBI Taxonomy" id="913774"/>
    <lineage>
        <taxon>Eukaryota</taxon>
        <taxon>Fungi</taxon>
        <taxon>Dikarya</taxon>
        <taxon>Ascomycota</taxon>
        <taxon>Pezizomycotina</taxon>
        <taxon>Leotiomycetes</taxon>
        <taxon>Leotiomycetes incertae sedis</taxon>
        <taxon>Myxotrichaceae</taxon>
        <taxon>Oidiodendron</taxon>
    </lineage>
</organism>
<dbReference type="Gene3D" id="3.40.630.30">
    <property type="match status" value="1"/>
</dbReference>
<dbReference type="InterPro" id="IPR016181">
    <property type="entry name" value="Acyl_CoA_acyltransferase"/>
</dbReference>
<keyword evidence="3" id="KW-1185">Reference proteome</keyword>
<dbReference type="SUPFAM" id="SSF55729">
    <property type="entry name" value="Acyl-CoA N-acyltransferases (Nat)"/>
    <property type="match status" value="1"/>
</dbReference>
<feature type="domain" description="N-acetyltransferase" evidence="1">
    <location>
        <begin position="39"/>
        <end position="189"/>
    </location>
</feature>
<accession>A0A0C3CXN5</accession>
<dbReference type="AlphaFoldDB" id="A0A0C3CXN5"/>
<evidence type="ECO:0000259" key="1">
    <source>
        <dbReference type="PROSITE" id="PS51186"/>
    </source>
</evidence>
<dbReference type="HOGENOM" id="CLU_101840_0_0_1"/>
<sequence length="199" mass="23086">MIAIAGDPLYKRATGNTTDEDLLKWFMEHLSPRWAAPDITTWVIVEDATQKIVAWTALQFPWKYREMPDELKAKIQSTEEPPLLDTMLPEVMLEFFATLECTKPYGYDMEKDYHRKGTMVHPDFQKRGFGTVLTRHCNAIMDKSGDRTFVPARPTSQKMFEDQGYKVLGYYDSHIERWGDDISWSKTAILLREPQATQA</sequence>
<reference evidence="2 3" key="1">
    <citation type="submission" date="2014-04" db="EMBL/GenBank/DDBJ databases">
        <authorList>
            <consortium name="DOE Joint Genome Institute"/>
            <person name="Kuo A."/>
            <person name="Martino E."/>
            <person name="Perotto S."/>
            <person name="Kohler A."/>
            <person name="Nagy L.G."/>
            <person name="Floudas D."/>
            <person name="Copeland A."/>
            <person name="Barry K.W."/>
            <person name="Cichocki N."/>
            <person name="Veneault-Fourrey C."/>
            <person name="LaButti K."/>
            <person name="Lindquist E.A."/>
            <person name="Lipzen A."/>
            <person name="Lundell T."/>
            <person name="Morin E."/>
            <person name="Murat C."/>
            <person name="Sun H."/>
            <person name="Tunlid A."/>
            <person name="Henrissat B."/>
            <person name="Grigoriev I.V."/>
            <person name="Hibbett D.S."/>
            <person name="Martin F."/>
            <person name="Nordberg H.P."/>
            <person name="Cantor M.N."/>
            <person name="Hua S.X."/>
        </authorList>
    </citation>
    <scope>NUCLEOTIDE SEQUENCE [LARGE SCALE GENOMIC DNA]</scope>
    <source>
        <strain evidence="2 3">Zn</strain>
    </source>
</reference>
<dbReference type="EMBL" id="KN832873">
    <property type="protein sequence ID" value="KIN03779.1"/>
    <property type="molecule type" value="Genomic_DNA"/>
</dbReference>
<evidence type="ECO:0000313" key="3">
    <source>
        <dbReference type="Proteomes" id="UP000054321"/>
    </source>
</evidence>
<proteinExistence type="predicted"/>
<gene>
    <name evidence="2" type="ORF">OIDMADRAFT_193646</name>
</gene>
<reference evidence="3" key="2">
    <citation type="submission" date="2015-01" db="EMBL/GenBank/DDBJ databases">
        <title>Evolutionary Origins and Diversification of the Mycorrhizal Mutualists.</title>
        <authorList>
            <consortium name="DOE Joint Genome Institute"/>
            <consortium name="Mycorrhizal Genomics Consortium"/>
            <person name="Kohler A."/>
            <person name="Kuo A."/>
            <person name="Nagy L.G."/>
            <person name="Floudas D."/>
            <person name="Copeland A."/>
            <person name="Barry K.W."/>
            <person name="Cichocki N."/>
            <person name="Veneault-Fourrey C."/>
            <person name="LaButti K."/>
            <person name="Lindquist E.A."/>
            <person name="Lipzen A."/>
            <person name="Lundell T."/>
            <person name="Morin E."/>
            <person name="Murat C."/>
            <person name="Riley R."/>
            <person name="Ohm R."/>
            <person name="Sun H."/>
            <person name="Tunlid A."/>
            <person name="Henrissat B."/>
            <person name="Grigoriev I.V."/>
            <person name="Hibbett D.S."/>
            <person name="Martin F."/>
        </authorList>
    </citation>
    <scope>NUCLEOTIDE SEQUENCE [LARGE SCALE GENOMIC DNA]</scope>
    <source>
        <strain evidence="3">Zn</strain>
    </source>
</reference>